<dbReference type="GO" id="GO:0004479">
    <property type="term" value="F:methionyl-tRNA formyltransferase activity"/>
    <property type="evidence" value="ECO:0007669"/>
    <property type="project" value="TreeGrafter"/>
</dbReference>
<dbReference type="InterPro" id="IPR005793">
    <property type="entry name" value="Formyl_trans_C"/>
</dbReference>
<dbReference type="Gene3D" id="3.40.50.12230">
    <property type="match status" value="1"/>
</dbReference>
<dbReference type="Proteomes" id="UP000309848">
    <property type="component" value="Unassembled WGS sequence"/>
</dbReference>
<protein>
    <recommendedName>
        <fullName evidence="5">Methionyl-tRNA formyltransferase</fullName>
    </recommendedName>
</protein>
<dbReference type="Pfam" id="PF02911">
    <property type="entry name" value="Formyl_trans_C"/>
    <property type="match status" value="1"/>
</dbReference>
<evidence type="ECO:0000259" key="2">
    <source>
        <dbReference type="Pfam" id="PF02911"/>
    </source>
</evidence>
<dbReference type="InterPro" id="IPR036477">
    <property type="entry name" value="Formyl_transf_N_sf"/>
</dbReference>
<proteinExistence type="predicted"/>
<dbReference type="GO" id="GO:0005829">
    <property type="term" value="C:cytosol"/>
    <property type="evidence" value="ECO:0007669"/>
    <property type="project" value="TreeGrafter"/>
</dbReference>
<dbReference type="Pfam" id="PF00551">
    <property type="entry name" value="Formyl_trans_N"/>
    <property type="match status" value="1"/>
</dbReference>
<dbReference type="CDD" id="cd08369">
    <property type="entry name" value="FMT_core"/>
    <property type="match status" value="1"/>
</dbReference>
<organism evidence="3 4">
    <name type="scientific">Sphingomonas naasensis</name>
    <dbReference type="NCBI Taxonomy" id="1344951"/>
    <lineage>
        <taxon>Bacteria</taxon>
        <taxon>Pseudomonadati</taxon>
        <taxon>Pseudomonadota</taxon>
        <taxon>Alphaproteobacteria</taxon>
        <taxon>Sphingomonadales</taxon>
        <taxon>Sphingomonadaceae</taxon>
        <taxon>Sphingomonas</taxon>
    </lineage>
</organism>
<keyword evidence="4" id="KW-1185">Reference proteome</keyword>
<dbReference type="SUPFAM" id="SSF53328">
    <property type="entry name" value="Formyltransferase"/>
    <property type="match status" value="1"/>
</dbReference>
<comment type="caution">
    <text evidence="3">The sequence shown here is derived from an EMBL/GenBank/DDBJ whole genome shotgun (WGS) entry which is preliminary data.</text>
</comment>
<dbReference type="CDD" id="cd08702">
    <property type="entry name" value="Arna_FMT_C"/>
    <property type="match status" value="1"/>
</dbReference>
<name>A0A4S1WSV1_9SPHN</name>
<dbReference type="InterPro" id="IPR002376">
    <property type="entry name" value="Formyl_transf_N"/>
</dbReference>
<accession>A0A4S1WSV1</accession>
<gene>
    <name evidence="3" type="ORF">E5A74_04810</name>
</gene>
<evidence type="ECO:0000313" key="4">
    <source>
        <dbReference type="Proteomes" id="UP000309848"/>
    </source>
</evidence>
<dbReference type="PANTHER" id="PTHR11138">
    <property type="entry name" value="METHIONYL-TRNA FORMYLTRANSFERASE"/>
    <property type="match status" value="1"/>
</dbReference>
<evidence type="ECO:0008006" key="5">
    <source>
        <dbReference type="Google" id="ProtNLM"/>
    </source>
</evidence>
<reference evidence="3 4" key="1">
    <citation type="submission" date="2019-04" db="EMBL/GenBank/DDBJ databases">
        <title>Sphingomonas psychrotolerans sp. nov., isolated from soil in the Tianshan Mountains, Xinjiang, China.</title>
        <authorList>
            <person name="Luo Y."/>
            <person name="Sheng H."/>
        </authorList>
    </citation>
    <scope>NUCLEOTIDE SEQUENCE [LARGE SCALE GENOMIC DNA]</scope>
    <source>
        <strain evidence="3 4">KIS18-15</strain>
    </source>
</reference>
<dbReference type="SUPFAM" id="SSF50486">
    <property type="entry name" value="FMT C-terminal domain-like"/>
    <property type="match status" value="1"/>
</dbReference>
<feature type="domain" description="Formyl transferase N-terminal" evidence="1">
    <location>
        <begin position="64"/>
        <end position="164"/>
    </location>
</feature>
<sequence length="304" mass="33245">MARRGILFLGSKAAGLRICKRVGEMPAASVLAVVCPDEKGDPRSVEPEFRALAAEAAVPFHISTNTAQTVELIERYEPSVVLVHGWYQIIPVDRFPSTQFFGFHYSPLPRYRGNAPLVWQIIAGEQQIGVSLFEMVAEMDAGRLFEQAQAPLAQDETIADALAKADALAESMVDRFVTALQCGRLALRDQPDAEPSYCGLRVPEDGAVDWSWSGLRIHDFVRAQSRPYPGAFTVLADGRRMTIWRTEPEPRFFMGAPGAVAEIGLSHVVVTAGTGAVRLVEVELERGQSVAASSVLRSLRLRLG</sequence>
<dbReference type="InterPro" id="IPR011034">
    <property type="entry name" value="Formyl_transferase-like_C_sf"/>
</dbReference>
<dbReference type="RefSeq" id="WP_135983083.1">
    <property type="nucleotide sequence ID" value="NZ_JAASQM010000001.1"/>
</dbReference>
<evidence type="ECO:0000313" key="3">
    <source>
        <dbReference type="EMBL" id="TGX46471.1"/>
    </source>
</evidence>
<dbReference type="PANTHER" id="PTHR11138:SF5">
    <property type="entry name" value="METHIONYL-TRNA FORMYLTRANSFERASE, MITOCHONDRIAL"/>
    <property type="match status" value="1"/>
</dbReference>
<evidence type="ECO:0000259" key="1">
    <source>
        <dbReference type="Pfam" id="PF00551"/>
    </source>
</evidence>
<dbReference type="AlphaFoldDB" id="A0A4S1WSV1"/>
<feature type="domain" description="Formyl transferase C-terminal" evidence="2">
    <location>
        <begin position="203"/>
        <end position="299"/>
    </location>
</feature>
<dbReference type="EMBL" id="SRXU01000001">
    <property type="protein sequence ID" value="TGX46471.1"/>
    <property type="molecule type" value="Genomic_DNA"/>
</dbReference>
<dbReference type="OrthoDB" id="5355061at2"/>